<dbReference type="EMBL" id="ABJD02000118">
    <property type="protein sequence ID" value="EDU57481.1"/>
    <property type="molecule type" value="Genomic_DNA"/>
</dbReference>
<accession>A0AA87CSQ9</accession>
<dbReference type="EMBL" id="ABJD02000105">
    <property type="protein sequence ID" value="EDU57783.1"/>
    <property type="molecule type" value="Genomic_DNA"/>
</dbReference>
<evidence type="ECO:0000313" key="3">
    <source>
        <dbReference type="EMBL" id="EDU57783.1"/>
    </source>
</evidence>
<evidence type="ECO:0000313" key="4">
    <source>
        <dbReference type="Proteomes" id="UP000004506"/>
    </source>
</evidence>
<proteinExistence type="predicted"/>
<name>A0AA87CSQ9_PROST</name>
<dbReference type="Proteomes" id="UP000004506">
    <property type="component" value="Unassembled WGS sequence"/>
</dbReference>
<dbReference type="InterPro" id="IPR037028">
    <property type="entry name" value="Dr_adhesin_sf"/>
</dbReference>
<sequence length="138" mass="15152">MKINKIILSFVLLGWEGATSALSLNIRPVDGLKSGVITDGTLLAKGEISDNGDYCGFKIWSDAPLNNGRSQRYRLFSSGKQLNIRLSAPELIHDELNKISIIKSKNKTELFEIVSDGTQKISSASWEIILNGSVLKCQ</sequence>
<keyword evidence="1" id="KW-0732">Signal</keyword>
<reference evidence="4" key="1">
    <citation type="submission" date="2008-04" db="EMBL/GenBank/DDBJ databases">
        <title>Draft genome sequence of Providencia stuartii (ATCC 25827).</title>
        <authorList>
            <person name="Sudarsanam P."/>
            <person name="Ley R."/>
            <person name="Guruge J."/>
            <person name="Turnbaugh P.J."/>
            <person name="Mahowald M."/>
            <person name="Liep D."/>
            <person name="Gordon J."/>
        </authorList>
    </citation>
    <scope>NUCLEOTIDE SEQUENCE [LARGE SCALE GENOMIC DNA]</scope>
    <source>
        <strain evidence="4">ATCC 25827</strain>
    </source>
</reference>
<dbReference type="InterPro" id="IPR008966">
    <property type="entry name" value="Adhesion_dom_sf"/>
</dbReference>
<evidence type="ECO:0000313" key="2">
    <source>
        <dbReference type="EMBL" id="EDU57481.1"/>
    </source>
</evidence>
<dbReference type="SUPFAM" id="SSF49401">
    <property type="entry name" value="Bacterial adhesins"/>
    <property type="match status" value="1"/>
</dbReference>
<evidence type="ECO:0000256" key="1">
    <source>
        <dbReference type="ARBA" id="ARBA00022729"/>
    </source>
</evidence>
<dbReference type="RefSeq" id="WP_004915989.1">
    <property type="nucleotide sequence ID" value="NZ_DS607636.1"/>
</dbReference>
<reference evidence="3" key="5">
    <citation type="submission" date="2016-11" db="EMBL/GenBank/DDBJ databases">
        <title>Draft genome sequence of Providencia stuartii(ATCC 25827).</title>
        <authorList>
            <person name="Sudarsanam P."/>
            <person name="Ley R."/>
            <person name="Guruge J."/>
            <person name="Turnbaugh P.J."/>
            <person name="Mahowald M."/>
            <person name="Liep D."/>
            <person name="Gordon J."/>
        </authorList>
    </citation>
    <scope>NUCLEOTIDE SEQUENCE</scope>
    <source>
        <strain evidence="3 4">ATCC 25827</strain>
    </source>
</reference>
<organism evidence="3 4">
    <name type="scientific">Providencia stuartii ATCC 25827</name>
    <dbReference type="NCBI Taxonomy" id="471874"/>
    <lineage>
        <taxon>Bacteria</taxon>
        <taxon>Pseudomonadati</taxon>
        <taxon>Pseudomonadota</taxon>
        <taxon>Gammaproteobacteria</taxon>
        <taxon>Enterobacterales</taxon>
        <taxon>Morganellaceae</taxon>
        <taxon>Providencia</taxon>
    </lineage>
</organism>
<gene>
    <name evidence="3" type="ORF">PROSTU_04232</name>
    <name evidence="2" type="ORF">PROSTU_04726</name>
</gene>
<reference evidence="3" key="4">
    <citation type="submission" date="2016-11" db="EMBL/GenBank/DDBJ databases">
        <title>Draft genome sequence of Providencia stuartii (ATCC 25827).</title>
        <authorList>
            <person name="Sudarsanam P."/>
            <person name="Ley R."/>
            <person name="Guruge J."/>
            <person name="Turnbaugh P.J."/>
            <person name="Mahowald M."/>
            <person name="Liep D."/>
            <person name="Gordon J."/>
        </authorList>
    </citation>
    <scope>NUCLEOTIDE SEQUENCE</scope>
    <source>
        <strain evidence="3 4">ATCC 25827</strain>
    </source>
</reference>
<dbReference type="Pfam" id="PF05775">
    <property type="entry name" value="AfaD"/>
    <property type="match status" value="1"/>
</dbReference>
<reference evidence="3 4" key="3">
    <citation type="submission" date="2008-05" db="EMBL/GenBank/DDBJ databases">
        <authorList>
            <person name="Fulton L."/>
            <person name="Clifton S."/>
            <person name="Fulton B."/>
            <person name="Xu J."/>
            <person name="Minx P."/>
            <person name="Pepin K.H."/>
            <person name="Johnson M."/>
            <person name="Thiruvilangam P."/>
            <person name="Bhonagiri V."/>
            <person name="Nash W.E."/>
            <person name="Mardis E.R."/>
            <person name="Wilson R.K."/>
        </authorList>
    </citation>
    <scope>NUCLEOTIDE SEQUENCE [LARGE SCALE GENOMIC DNA]</scope>
    <source>
        <strain evidence="3 4">ATCC 25827</strain>
    </source>
</reference>
<protein>
    <submittedName>
        <fullName evidence="3">Uncharacterized protein</fullName>
    </submittedName>
</protein>
<comment type="caution">
    <text evidence="3">The sequence shown here is derived from an EMBL/GenBank/DDBJ whole genome shotgun (WGS) entry which is preliminary data.</text>
</comment>
<dbReference type="Gene3D" id="2.60.40.1570">
    <property type="entry name" value="Dr adhesin"/>
    <property type="match status" value="1"/>
</dbReference>
<reference evidence="4" key="2">
    <citation type="submission" date="2008-04" db="EMBL/GenBank/DDBJ databases">
        <title>Draft genome sequence of Providencia stuartii(ATCC 25827).</title>
        <authorList>
            <person name="Sudarsanam P."/>
            <person name="Ley R."/>
            <person name="Guruge J."/>
            <person name="Turnbaugh P.J."/>
            <person name="Mahowald M."/>
            <person name="Liep D."/>
            <person name="Gordon J."/>
        </authorList>
    </citation>
    <scope>NUCLEOTIDE SEQUENCE [LARGE SCALE GENOMIC DNA]</scope>
    <source>
        <strain evidence="4">ATCC 25827</strain>
    </source>
</reference>
<dbReference type="AlphaFoldDB" id="A0AA87CSQ9"/>
<dbReference type="CDD" id="cd18776">
    <property type="entry name" value="AfaD-like"/>
    <property type="match status" value="1"/>
</dbReference>
<dbReference type="InterPro" id="IPR008394">
    <property type="entry name" value="AfaD"/>
</dbReference>